<organism evidence="6 7">
    <name type="scientific">Petrolisthes cinctipes</name>
    <name type="common">Flat porcelain crab</name>
    <dbReference type="NCBI Taxonomy" id="88211"/>
    <lineage>
        <taxon>Eukaryota</taxon>
        <taxon>Metazoa</taxon>
        <taxon>Ecdysozoa</taxon>
        <taxon>Arthropoda</taxon>
        <taxon>Crustacea</taxon>
        <taxon>Multicrustacea</taxon>
        <taxon>Malacostraca</taxon>
        <taxon>Eumalacostraca</taxon>
        <taxon>Eucarida</taxon>
        <taxon>Decapoda</taxon>
        <taxon>Pleocyemata</taxon>
        <taxon>Anomura</taxon>
        <taxon>Galatheoidea</taxon>
        <taxon>Porcellanidae</taxon>
        <taxon>Petrolisthes</taxon>
    </lineage>
</organism>
<reference evidence="6" key="1">
    <citation type="submission" date="2023-10" db="EMBL/GenBank/DDBJ databases">
        <title>Genome assemblies of two species of porcelain crab, Petrolisthes cinctipes and Petrolisthes manimaculis (Anomura: Porcellanidae).</title>
        <authorList>
            <person name="Angst P."/>
        </authorList>
    </citation>
    <scope>NUCLEOTIDE SEQUENCE</scope>
    <source>
        <strain evidence="6">PB745_01</strain>
        <tissue evidence="6">Gill</tissue>
    </source>
</reference>
<keyword evidence="3" id="KW-0653">Protein transport</keyword>
<keyword evidence="2" id="KW-0813">Transport</keyword>
<evidence type="ECO:0000256" key="1">
    <source>
        <dbReference type="ARBA" id="ARBA00010394"/>
    </source>
</evidence>
<feature type="compositionally biased region" description="Polar residues" evidence="5">
    <location>
        <begin position="83"/>
        <end position="95"/>
    </location>
</feature>
<evidence type="ECO:0000256" key="2">
    <source>
        <dbReference type="ARBA" id="ARBA00022448"/>
    </source>
</evidence>
<evidence type="ECO:0008006" key="8">
    <source>
        <dbReference type="Google" id="ProtNLM"/>
    </source>
</evidence>
<protein>
    <recommendedName>
        <fullName evidence="8">Importin subunit alpha</fullName>
    </recommendedName>
</protein>
<feature type="compositionally biased region" description="Basic and acidic residues" evidence="5">
    <location>
        <begin position="239"/>
        <end position="256"/>
    </location>
</feature>
<sequence>MQKRLSKERKKKPSSVNPEPLNLKSIRERRERLEAMIQSRRLPPLDSRTNSSGSGSSSSGGGKSSTPMSLSPHWKEKEKTADRQPTPQPNLSNVRLTPMPSRGSVHDRLLPNIQQRGESKDDHDDEELSQQRSEEMQQQMTLEMQQLMLQQMQMMNHLMHKQKEHQERKRRKQEKLQQLQMQQRAREEREKAEESARAEKENEDDQKEKNDDDNQAVNEEQNEEEMDGKEQQDEGGGGGEKETEEKEKGEEEKKEGEEEGDEDGEEDISDEVDDLVAGLRSRDIKRQLRCAERARELLSLPQAPVVQLIQAGALPPLVACMERGDSPELQVEAAWAITNVASGSSAHTRAVVDAEAVRVLVQLLSSADRGVQEQAVWALGNIVGDGAECRDRVIREGAISPLVNLIQPNMPAAMRRQVCWMLTNLFRVKKARVSPVEQYECVQGLKTLIASLDTQVQADALWGTAYLAELGSTALDDLTNAGVVRDMVERLYSEKERVVIAALRATGSVAAGTDEQTEALVQAGALPIYRELLSHHNPGIARESAWILSNITAGTTRQIQLAIDVQVVPALIAAIEKDDGELRKEATWALSNLASRSNEEQVGMLIKSGLLPCLSRLLQQTSADPGMTLVVLDTLNNILKKTGTDTNGVVKTVEGHGGKDALTTLKTNKESQVAKMATYLLEAYFDQDNQEKQ</sequence>
<evidence type="ECO:0000256" key="4">
    <source>
        <dbReference type="PROSITE-ProRule" id="PRU00259"/>
    </source>
</evidence>
<comment type="similarity">
    <text evidence="1">Belongs to the importin alpha family.</text>
</comment>
<evidence type="ECO:0000256" key="5">
    <source>
        <dbReference type="SAM" id="MobiDB-lite"/>
    </source>
</evidence>
<dbReference type="InterPro" id="IPR016024">
    <property type="entry name" value="ARM-type_fold"/>
</dbReference>
<evidence type="ECO:0000313" key="7">
    <source>
        <dbReference type="Proteomes" id="UP001286313"/>
    </source>
</evidence>
<keyword evidence="7" id="KW-1185">Reference proteome</keyword>
<feature type="compositionally biased region" description="Low complexity" evidence="5">
    <location>
        <begin position="136"/>
        <end position="155"/>
    </location>
</feature>
<dbReference type="EMBL" id="JAWQEG010001242">
    <property type="protein sequence ID" value="KAK3881249.1"/>
    <property type="molecule type" value="Genomic_DNA"/>
</dbReference>
<dbReference type="AlphaFoldDB" id="A0AAE1FVC2"/>
<evidence type="ECO:0000256" key="3">
    <source>
        <dbReference type="ARBA" id="ARBA00022927"/>
    </source>
</evidence>
<feature type="compositionally biased region" description="Basic and acidic residues" evidence="5">
    <location>
        <begin position="25"/>
        <end position="34"/>
    </location>
</feature>
<dbReference type="Proteomes" id="UP001286313">
    <property type="component" value="Unassembled WGS sequence"/>
</dbReference>
<dbReference type="Gene3D" id="1.25.10.10">
    <property type="entry name" value="Leucine-rich Repeat Variant"/>
    <property type="match status" value="1"/>
</dbReference>
<feature type="compositionally biased region" description="Basic and acidic residues" evidence="5">
    <location>
        <begin position="73"/>
        <end position="82"/>
    </location>
</feature>
<feature type="compositionally biased region" description="Basic residues" evidence="5">
    <location>
        <begin position="158"/>
        <end position="173"/>
    </location>
</feature>
<feature type="repeat" description="ARM" evidence="4">
    <location>
        <begin position="566"/>
        <end position="601"/>
    </location>
</feature>
<dbReference type="InterPro" id="IPR011989">
    <property type="entry name" value="ARM-like"/>
</dbReference>
<gene>
    <name evidence="6" type="ORF">Pcinc_014301</name>
</gene>
<feature type="compositionally biased region" description="Acidic residues" evidence="5">
    <location>
        <begin position="257"/>
        <end position="273"/>
    </location>
</feature>
<name>A0AAE1FVC2_PETCI</name>
<feature type="region of interest" description="Disordered" evidence="5">
    <location>
        <begin position="1"/>
        <end position="273"/>
    </location>
</feature>
<dbReference type="SUPFAM" id="SSF48371">
    <property type="entry name" value="ARM repeat"/>
    <property type="match status" value="1"/>
</dbReference>
<dbReference type="PROSITE" id="PS50176">
    <property type="entry name" value="ARM_REPEAT"/>
    <property type="match status" value="2"/>
</dbReference>
<feature type="compositionally biased region" description="Basic residues" evidence="5">
    <location>
        <begin position="1"/>
        <end position="13"/>
    </location>
</feature>
<dbReference type="PANTHER" id="PTHR23316">
    <property type="entry name" value="IMPORTIN ALPHA"/>
    <property type="match status" value="1"/>
</dbReference>
<accession>A0AAE1FVC2</accession>
<proteinExistence type="inferred from homology"/>
<dbReference type="GO" id="GO:0015031">
    <property type="term" value="P:protein transport"/>
    <property type="evidence" value="ECO:0007669"/>
    <property type="project" value="UniProtKB-KW"/>
</dbReference>
<dbReference type="Pfam" id="PF00514">
    <property type="entry name" value="Arm"/>
    <property type="match status" value="6"/>
</dbReference>
<dbReference type="SMART" id="SM00185">
    <property type="entry name" value="ARM"/>
    <property type="match status" value="6"/>
</dbReference>
<evidence type="ECO:0000313" key="6">
    <source>
        <dbReference type="EMBL" id="KAK3881249.1"/>
    </source>
</evidence>
<feature type="repeat" description="ARM" evidence="4">
    <location>
        <begin position="355"/>
        <end position="382"/>
    </location>
</feature>
<feature type="compositionally biased region" description="Basic and acidic residues" evidence="5">
    <location>
        <begin position="184"/>
        <end position="212"/>
    </location>
</feature>
<dbReference type="InterPro" id="IPR000225">
    <property type="entry name" value="Armadillo"/>
</dbReference>
<comment type="caution">
    <text evidence="6">The sequence shown here is derived from an EMBL/GenBank/DDBJ whole genome shotgun (WGS) entry which is preliminary data.</text>
</comment>